<dbReference type="AlphaFoldDB" id="A0A075VAD3"/>
<keyword evidence="2" id="KW-1185">Reference proteome</keyword>
<evidence type="ECO:0000313" key="2">
    <source>
        <dbReference type="Proteomes" id="UP000028492"/>
    </source>
</evidence>
<gene>
    <name evidence="1" type="ORF">AJAP_42645</name>
</gene>
<accession>A0A075VAD3</accession>
<geneLocation type="plasmid" evidence="1 2">
    <name>pAmyja1</name>
</geneLocation>
<protein>
    <submittedName>
        <fullName evidence="1">Uncharacterized protein</fullName>
    </submittedName>
</protein>
<dbReference type="EMBL" id="CP008954">
    <property type="protein sequence ID" value="AIG81296.1"/>
    <property type="molecule type" value="Genomic_DNA"/>
</dbReference>
<name>A0A075VAD3_9PSEU</name>
<dbReference type="Proteomes" id="UP000028492">
    <property type="component" value="Plasmid pAmyja1"/>
</dbReference>
<keyword evidence="1" id="KW-0614">Plasmid</keyword>
<evidence type="ECO:0000313" key="1">
    <source>
        <dbReference type="EMBL" id="AIG81296.1"/>
    </source>
</evidence>
<dbReference type="HOGENOM" id="CLU_1923148_0_0_11"/>
<proteinExistence type="predicted"/>
<organism evidence="1 2">
    <name type="scientific">Amycolatopsis japonica</name>
    <dbReference type="NCBI Taxonomy" id="208439"/>
    <lineage>
        <taxon>Bacteria</taxon>
        <taxon>Bacillati</taxon>
        <taxon>Actinomycetota</taxon>
        <taxon>Actinomycetes</taxon>
        <taxon>Pseudonocardiales</taxon>
        <taxon>Pseudonocardiaceae</taxon>
        <taxon>Amycolatopsis</taxon>
        <taxon>Amycolatopsis japonica group</taxon>
    </lineage>
</organism>
<dbReference type="KEGG" id="aja:AJAP_42645"/>
<dbReference type="RefSeq" id="WP_040133675.1">
    <property type="nucleotide sequence ID" value="NZ_CP008954.1"/>
</dbReference>
<reference evidence="1 2" key="1">
    <citation type="journal article" date="2014" name="J. Biotechnol.">
        <title>Complete genome sequence of the actinobacterium Amycolatopsis japonica MG417-CF17(T) (=DSM 44213T) producing (S,S)-N,N'-ethylenediaminedisuccinic acid.</title>
        <authorList>
            <person name="Stegmann E."/>
            <person name="Albersmeier A."/>
            <person name="Spohn M."/>
            <person name="Gert H."/>
            <person name="Weber T."/>
            <person name="Wohlleben W."/>
            <person name="Kalinowski J."/>
            <person name="Ruckert C."/>
        </authorList>
    </citation>
    <scope>NUCLEOTIDE SEQUENCE [LARGE SCALE GENOMIC DNA]</scope>
    <source>
        <strain evidence="2">MG417-CF17 (DSM 44213)</strain>
        <plasmid evidence="1">pAmyja1</plasmid>
    </source>
</reference>
<sequence>MITEAQDAYLRSLRERDEAGERRILQLGPWSQAMIPAITWYATQKGDQPPVPSDDELTDLLRQERAGERFDTEIGPYSALLLAWAINGVIRHQDFKGYGPDMFRLMLDQLTLMFIDDPEGAELLRAWESAR</sequence>